<dbReference type="Proteomes" id="UP000339249">
    <property type="component" value="Unassembled WGS sequence"/>
</dbReference>
<gene>
    <name evidence="6" type="ORF">NCTC13038_04448</name>
    <name evidence="7" type="ORF">NCTC9185_03017</name>
</gene>
<dbReference type="InterPro" id="IPR000259">
    <property type="entry name" value="Adhesion_dom_fimbrial"/>
</dbReference>
<dbReference type="InterPro" id="IPR050263">
    <property type="entry name" value="Bact_Fimbrial_Adh_Pro"/>
</dbReference>
<dbReference type="Gene3D" id="2.60.40.1090">
    <property type="entry name" value="Fimbrial-type adhesion domain"/>
    <property type="match status" value="1"/>
</dbReference>
<dbReference type="GO" id="GO:0009289">
    <property type="term" value="C:pilus"/>
    <property type="evidence" value="ECO:0007669"/>
    <property type="project" value="UniProtKB-SubCell"/>
</dbReference>
<feature type="domain" description="Fimbrial-type adhesion" evidence="5">
    <location>
        <begin position="217"/>
        <end position="367"/>
    </location>
</feature>
<dbReference type="OrthoDB" id="6625927at2"/>
<evidence type="ECO:0000256" key="1">
    <source>
        <dbReference type="ARBA" id="ARBA00004561"/>
    </source>
</evidence>
<dbReference type="PANTHER" id="PTHR33420:SF3">
    <property type="entry name" value="FIMBRIAL SUBUNIT ELFA"/>
    <property type="match status" value="1"/>
</dbReference>
<protein>
    <submittedName>
        <fullName evidence="6">Fimbrial protein BcfF</fullName>
    </submittedName>
</protein>
<proteinExistence type="inferred from homology"/>
<dbReference type="RefSeq" id="WP_115192075.1">
    <property type="nucleotide sequence ID" value="NZ_BJNO01000023.1"/>
</dbReference>
<organism evidence="6 8">
    <name type="scientific">Raoultella terrigena</name>
    <name type="common">Klebsiella terrigena</name>
    <dbReference type="NCBI Taxonomy" id="577"/>
    <lineage>
        <taxon>Bacteria</taxon>
        <taxon>Pseudomonadati</taxon>
        <taxon>Pseudomonadota</taxon>
        <taxon>Gammaproteobacteria</taxon>
        <taxon>Enterobacterales</taxon>
        <taxon>Enterobacteriaceae</taxon>
        <taxon>Klebsiella/Raoultella group</taxon>
        <taxon>Raoultella</taxon>
    </lineage>
</organism>
<evidence type="ECO:0000259" key="5">
    <source>
        <dbReference type="Pfam" id="PF00419"/>
    </source>
</evidence>
<dbReference type="InterPro" id="IPR008966">
    <property type="entry name" value="Adhesion_dom_sf"/>
</dbReference>
<dbReference type="GeneID" id="57503408"/>
<dbReference type="Proteomes" id="UP000332594">
    <property type="component" value="Unassembled WGS sequence"/>
</dbReference>
<evidence type="ECO:0000256" key="2">
    <source>
        <dbReference type="ARBA" id="ARBA00006671"/>
    </source>
</evidence>
<dbReference type="PANTHER" id="PTHR33420">
    <property type="entry name" value="FIMBRIAL SUBUNIT ELFA-RELATED"/>
    <property type="match status" value="1"/>
</dbReference>
<reference evidence="6 8" key="1">
    <citation type="submission" date="2019-03" db="EMBL/GenBank/DDBJ databases">
        <authorList>
            <consortium name="Pathogen Informatics"/>
        </authorList>
    </citation>
    <scope>NUCLEOTIDE SEQUENCE [LARGE SCALE GENOMIC DNA]</scope>
    <source>
        <strain evidence="6 8">NCTC13038</strain>
        <strain evidence="7 9">NCTC9185</strain>
    </source>
</reference>
<dbReference type="GO" id="GO:0043709">
    <property type="term" value="P:cell adhesion involved in single-species biofilm formation"/>
    <property type="evidence" value="ECO:0007669"/>
    <property type="project" value="TreeGrafter"/>
</dbReference>
<dbReference type="EMBL" id="CAADJG010000002">
    <property type="protein sequence ID" value="VFS81542.1"/>
    <property type="molecule type" value="Genomic_DNA"/>
</dbReference>
<evidence type="ECO:0000256" key="4">
    <source>
        <dbReference type="ARBA" id="ARBA00023263"/>
    </source>
</evidence>
<name>A0A6D1S7G5_RAOTE</name>
<dbReference type="SUPFAM" id="SSF49401">
    <property type="entry name" value="Bacterial adhesins"/>
    <property type="match status" value="1"/>
</dbReference>
<keyword evidence="4" id="KW-0281">Fimbrium</keyword>
<dbReference type="EMBL" id="CABDVU010000001">
    <property type="protein sequence ID" value="VTN11074.1"/>
    <property type="molecule type" value="Genomic_DNA"/>
</dbReference>
<comment type="subcellular location">
    <subcellularLocation>
        <location evidence="1">Fimbrium</location>
    </subcellularLocation>
</comment>
<evidence type="ECO:0000313" key="8">
    <source>
        <dbReference type="Proteomes" id="UP000332594"/>
    </source>
</evidence>
<keyword evidence="3" id="KW-0732">Signal</keyword>
<dbReference type="AlphaFoldDB" id="A0A6D1S7G5"/>
<comment type="similarity">
    <text evidence="2">Belongs to the fimbrial protein family.</text>
</comment>
<evidence type="ECO:0000313" key="9">
    <source>
        <dbReference type="Proteomes" id="UP000339249"/>
    </source>
</evidence>
<evidence type="ECO:0000256" key="3">
    <source>
        <dbReference type="ARBA" id="ARBA00022729"/>
    </source>
</evidence>
<accession>A0A6D1S7G5</accession>
<dbReference type="InterPro" id="IPR036937">
    <property type="entry name" value="Adhesion_dom_fimbrial_sf"/>
</dbReference>
<sequence>MYSGYRTLQFLFLLATGIYTHYGWAESCGGSVGQMTINVQNIKYLPTLPANTQMTSAMADNGGGIHFVCDLQLPTASMKRIIYKQRNTAGSPRVINGQHVYDSALSGMGYSLGFQCEGGAIRYIDGGSAPAGGESMTVCDSAQMSTLLAQRETVVKAYITFYKTGDIPLVSGNHTSVAAQPQVGNLYIEKQDSGSAGHTQSSPVSIDLSALNVDIGANGSCQVTRSSIGVNLGTVNKAEFKGKTTVAGAAQTFSIPVFCSTPADIRIGFFGVTADPGIGDALALAQVVGAASGVGIKLSYGNNSAPAPSAGTPIKINEASNLPVLKHITASSAATAENINFSARYVQTGDRVTPGRANGLATFALEYN</sequence>
<dbReference type="Pfam" id="PF00419">
    <property type="entry name" value="Fimbrial"/>
    <property type="match status" value="1"/>
</dbReference>
<evidence type="ECO:0000313" key="7">
    <source>
        <dbReference type="EMBL" id="VTN11074.1"/>
    </source>
</evidence>
<evidence type="ECO:0000313" key="6">
    <source>
        <dbReference type="EMBL" id="VFS81542.1"/>
    </source>
</evidence>